<dbReference type="PANTHER" id="PTHR45673">
    <property type="entry name" value="SERINE/THREONINE-PROTEIN PHOSPHATASE 2B CATALYTIC SUBUNIT 1-RELATED"/>
    <property type="match status" value="1"/>
</dbReference>
<dbReference type="InterPro" id="IPR029052">
    <property type="entry name" value="Metallo-depent_PP-like"/>
</dbReference>
<dbReference type="InterPro" id="IPR006186">
    <property type="entry name" value="Ser/Thr-sp_prot-phosphatase"/>
</dbReference>
<evidence type="ECO:0000259" key="2">
    <source>
        <dbReference type="PROSITE" id="PS00125"/>
    </source>
</evidence>
<comment type="caution">
    <text evidence="3">The sequence shown here is derived from an EMBL/GenBank/DDBJ whole genome shotgun (WGS) entry which is preliminary data.</text>
</comment>
<dbReference type="SMART" id="SM00156">
    <property type="entry name" value="PP2Ac"/>
    <property type="match status" value="1"/>
</dbReference>
<dbReference type="EMBL" id="JANBPK010000867">
    <property type="protein sequence ID" value="KAJ2929566.1"/>
    <property type="molecule type" value="Genomic_DNA"/>
</dbReference>
<organism evidence="3 4">
    <name type="scientific">Candolleomyces eurysporus</name>
    <dbReference type="NCBI Taxonomy" id="2828524"/>
    <lineage>
        <taxon>Eukaryota</taxon>
        <taxon>Fungi</taxon>
        <taxon>Dikarya</taxon>
        <taxon>Basidiomycota</taxon>
        <taxon>Agaricomycotina</taxon>
        <taxon>Agaricomycetes</taxon>
        <taxon>Agaricomycetidae</taxon>
        <taxon>Agaricales</taxon>
        <taxon>Agaricineae</taxon>
        <taxon>Psathyrellaceae</taxon>
        <taxon>Candolleomyces</taxon>
    </lineage>
</organism>
<dbReference type="GO" id="GO:0097720">
    <property type="term" value="P:calcineurin-mediated signaling"/>
    <property type="evidence" value="ECO:0007669"/>
    <property type="project" value="InterPro"/>
</dbReference>
<dbReference type="Gene3D" id="3.60.21.10">
    <property type="match status" value="2"/>
</dbReference>
<keyword evidence="4" id="KW-1185">Reference proteome</keyword>
<evidence type="ECO:0000313" key="4">
    <source>
        <dbReference type="Proteomes" id="UP001140091"/>
    </source>
</evidence>
<dbReference type="PRINTS" id="PR00114">
    <property type="entry name" value="STPHPHTASE"/>
</dbReference>
<dbReference type="InterPro" id="IPR004843">
    <property type="entry name" value="Calcineurin-like_PHP"/>
</dbReference>
<comment type="catalytic activity">
    <reaction evidence="1">
        <text>O-phospho-L-threonyl-[protein] + H2O = L-threonyl-[protein] + phosphate</text>
        <dbReference type="Rhea" id="RHEA:47004"/>
        <dbReference type="Rhea" id="RHEA-COMP:11060"/>
        <dbReference type="Rhea" id="RHEA-COMP:11605"/>
        <dbReference type="ChEBI" id="CHEBI:15377"/>
        <dbReference type="ChEBI" id="CHEBI:30013"/>
        <dbReference type="ChEBI" id="CHEBI:43474"/>
        <dbReference type="ChEBI" id="CHEBI:61977"/>
        <dbReference type="EC" id="3.1.3.16"/>
    </reaction>
</comment>
<accession>A0A9W8J6X9</accession>
<feature type="non-terminal residue" evidence="3">
    <location>
        <position position="381"/>
    </location>
</feature>
<reference evidence="3" key="1">
    <citation type="submission" date="2022-06" db="EMBL/GenBank/DDBJ databases">
        <title>Genome Sequence of Candolleomyces eurysporus.</title>
        <authorList>
            <person name="Buettner E."/>
        </authorList>
    </citation>
    <scope>NUCLEOTIDE SEQUENCE</scope>
    <source>
        <strain evidence="3">VTCC 930004</strain>
    </source>
</reference>
<gene>
    <name evidence="3" type="ORF">H1R20_g7537</name>
</gene>
<evidence type="ECO:0000256" key="1">
    <source>
        <dbReference type="RuleBase" id="RU004273"/>
    </source>
</evidence>
<dbReference type="SUPFAM" id="SSF56300">
    <property type="entry name" value="Metallo-dependent phosphatases"/>
    <property type="match status" value="1"/>
</dbReference>
<dbReference type="EC" id="3.1.3.16" evidence="1"/>
<name>A0A9W8J6X9_9AGAR</name>
<dbReference type="Pfam" id="PF00149">
    <property type="entry name" value="Metallophos"/>
    <property type="match status" value="1"/>
</dbReference>
<proteinExistence type="inferred from homology"/>
<dbReference type="AlphaFoldDB" id="A0A9W8J6X9"/>
<sequence>MKLFEVGGSLQDNVYLFLGDYVDRGDFGIECLMYLYALKIWSPTRVVLLRGNHECRHLTEYFTFKKECLHKYSEKVYEACIQSFCALPVAALVDHRFFCVHGGISPNLVTLADLQNMNRFQEPGSQGLLCDLLWADPITNYGHETEHSHTGAPLPATTSFIPNATRGCSFFYTFVPSHSVFPPPQSNLMLWFWSVTDMLLAVLSVCSEEELDTDSDDEAKEVQAAEEITKRREQIKNKIRAVGRMQRVFTLLREESESATELAVAIPSEGALPNQLAVNGAKISKSIHSFEEARKSDIANERLPEFERRPDMFPAPSMRLGGRDVDAGSLDTLIRRTLAEEREGEDDNEDALVEKVAERLAKGRTLGVGSRPAALKRYGTT</sequence>
<dbReference type="Proteomes" id="UP001140091">
    <property type="component" value="Unassembled WGS sequence"/>
</dbReference>
<feature type="domain" description="Serine/threonine specific protein phosphatases" evidence="2">
    <location>
        <begin position="49"/>
        <end position="54"/>
    </location>
</feature>
<dbReference type="PROSITE" id="PS00125">
    <property type="entry name" value="SER_THR_PHOSPHATASE"/>
    <property type="match status" value="1"/>
</dbReference>
<comment type="similarity">
    <text evidence="1">Belongs to the PPP phosphatase family.</text>
</comment>
<dbReference type="OrthoDB" id="5593063at2759"/>
<evidence type="ECO:0000313" key="3">
    <source>
        <dbReference type="EMBL" id="KAJ2929566.1"/>
    </source>
</evidence>
<dbReference type="InterPro" id="IPR043360">
    <property type="entry name" value="PP2B"/>
</dbReference>
<protein>
    <recommendedName>
        <fullName evidence="1">Serine/threonine-protein phosphatase</fullName>
        <ecNumber evidence="1">3.1.3.16</ecNumber>
    </recommendedName>
</protein>
<keyword evidence="1" id="KW-0378">Hydrolase</keyword>
<dbReference type="GO" id="GO:0033192">
    <property type="term" value="F:calmodulin-dependent protein phosphatase activity"/>
    <property type="evidence" value="ECO:0007669"/>
    <property type="project" value="InterPro"/>
</dbReference>